<dbReference type="Proteomes" id="UP000014500">
    <property type="component" value="Unassembled WGS sequence"/>
</dbReference>
<dbReference type="GO" id="GO:0097191">
    <property type="term" value="P:extrinsic apoptotic signaling pathway"/>
    <property type="evidence" value="ECO:0007669"/>
    <property type="project" value="TreeGrafter"/>
</dbReference>
<reference evidence="1" key="2">
    <citation type="submission" date="2015-02" db="UniProtKB">
        <authorList>
            <consortium name="EnsemblMetazoa"/>
        </authorList>
    </citation>
    <scope>IDENTIFICATION</scope>
</reference>
<evidence type="ECO:0000313" key="2">
    <source>
        <dbReference type="Proteomes" id="UP000014500"/>
    </source>
</evidence>
<organism evidence="1 2">
    <name type="scientific">Strigamia maritima</name>
    <name type="common">European centipede</name>
    <name type="synonym">Geophilus maritimus</name>
    <dbReference type="NCBI Taxonomy" id="126957"/>
    <lineage>
        <taxon>Eukaryota</taxon>
        <taxon>Metazoa</taxon>
        <taxon>Ecdysozoa</taxon>
        <taxon>Arthropoda</taxon>
        <taxon>Myriapoda</taxon>
        <taxon>Chilopoda</taxon>
        <taxon>Pleurostigmophora</taxon>
        <taxon>Geophilomorpha</taxon>
        <taxon>Linotaeniidae</taxon>
        <taxon>Strigamia</taxon>
    </lineage>
</organism>
<reference evidence="2" key="1">
    <citation type="submission" date="2011-05" db="EMBL/GenBank/DDBJ databases">
        <authorList>
            <person name="Richards S.R."/>
            <person name="Qu J."/>
            <person name="Jiang H."/>
            <person name="Jhangiani S.N."/>
            <person name="Agravi P."/>
            <person name="Goodspeed R."/>
            <person name="Gross S."/>
            <person name="Mandapat C."/>
            <person name="Jackson L."/>
            <person name="Mathew T."/>
            <person name="Pu L."/>
            <person name="Thornton R."/>
            <person name="Saada N."/>
            <person name="Wilczek-Boney K.B."/>
            <person name="Lee S."/>
            <person name="Kovar C."/>
            <person name="Wu Y."/>
            <person name="Scherer S.E."/>
            <person name="Worley K.C."/>
            <person name="Muzny D.M."/>
            <person name="Gibbs R."/>
        </authorList>
    </citation>
    <scope>NUCLEOTIDE SEQUENCE</scope>
    <source>
        <strain evidence="2">Brora</strain>
    </source>
</reference>
<dbReference type="InterPro" id="IPR022773">
    <property type="entry name" value="Siva"/>
</dbReference>
<dbReference type="HOGENOM" id="CLU_1557237_0_0_1"/>
<dbReference type="PANTHER" id="PTHR14365:SF1">
    <property type="entry name" value="APOPTOSIS REGULATORY PROTEIN SIVA"/>
    <property type="match status" value="1"/>
</dbReference>
<dbReference type="PhylomeDB" id="T1J610"/>
<sequence length="172" mass="19608">MSLVISGGARTQNRETLKYRPKKIPAMTKRCYPFPDCAYQQLKHHASEKIMKMKAISILHNINLVPDQLKFTTLQRKTCNQQAMYNYKQLHINNNGQLSTENGFNLQLTDLCISCRNKLIANHSSTCDFCVKRMCDKCAQLCICCSGNFCQLCSLISYDQPLESVTCLSCLH</sequence>
<dbReference type="GO" id="GO:0005175">
    <property type="term" value="F:CD27 receptor binding"/>
    <property type="evidence" value="ECO:0007669"/>
    <property type="project" value="TreeGrafter"/>
</dbReference>
<dbReference type="PANTHER" id="PTHR14365">
    <property type="entry name" value="APOPTOSIS REGULATORY PROTEIN SIVA"/>
    <property type="match status" value="1"/>
</dbReference>
<protein>
    <recommendedName>
        <fullName evidence="3">Apoptosis regulatory protein Siva</fullName>
    </recommendedName>
</protein>
<evidence type="ECO:0000313" key="1">
    <source>
        <dbReference type="EnsemblMetazoa" id="SMAR009074-PA"/>
    </source>
</evidence>
<keyword evidence="2" id="KW-1185">Reference proteome</keyword>
<dbReference type="EnsemblMetazoa" id="SMAR009074-RA">
    <property type="protein sequence ID" value="SMAR009074-PA"/>
    <property type="gene ID" value="SMAR009074"/>
</dbReference>
<proteinExistence type="predicted"/>
<evidence type="ECO:0008006" key="3">
    <source>
        <dbReference type="Google" id="ProtNLM"/>
    </source>
</evidence>
<accession>T1J610</accession>
<dbReference type="EMBL" id="JH431869">
    <property type="status" value="NOT_ANNOTATED_CDS"/>
    <property type="molecule type" value="Genomic_DNA"/>
</dbReference>
<dbReference type="AlphaFoldDB" id="T1J610"/>
<name>T1J610_STRMM</name>